<dbReference type="AlphaFoldDB" id="A0A0L8HZ14"/>
<dbReference type="GO" id="GO:0008047">
    <property type="term" value="F:enzyme activator activity"/>
    <property type="evidence" value="ECO:0007669"/>
    <property type="project" value="InterPro"/>
</dbReference>
<accession>A0A0L8HZ14</accession>
<dbReference type="OrthoDB" id="6409159at2759"/>
<dbReference type="OMA" id="FDVTPPC"/>
<dbReference type="EMBL" id="KQ416950">
    <property type="protein sequence ID" value="KOF94483.1"/>
    <property type="molecule type" value="Genomic_DNA"/>
</dbReference>
<evidence type="ECO:0000313" key="4">
    <source>
        <dbReference type="EMBL" id="KOF94483.1"/>
    </source>
</evidence>
<gene>
    <name evidence="4" type="ORF">OCBIM_22001627mg</name>
</gene>
<sequence length="199" mass="23130">MKSFVTLFILLLLELNKTFAGRRRQERSVLRFADCGKDQHRVITINHMRINPMPIVAPGTVYLSMAGTLSHDLPRRLTVDLNVTKYIFKVPFRLPCFNRRFGSCMYDNICNSLEKYQIYGCPKELTDKNLRCHCPFLNGNFRIDKLPLSIPKFGGFAGPLINGHYRLHIRVLGDEKEELGCLELKFSIRKRSKGWFFKT</sequence>
<dbReference type="InterPro" id="IPR036846">
    <property type="entry name" value="GM2-AP_sf"/>
</dbReference>
<dbReference type="GO" id="GO:0009898">
    <property type="term" value="C:cytoplasmic side of plasma membrane"/>
    <property type="evidence" value="ECO:0007669"/>
    <property type="project" value="TreeGrafter"/>
</dbReference>
<name>A0A0L8HZ14_OCTBM</name>
<feature type="signal peptide" evidence="2">
    <location>
        <begin position="1"/>
        <end position="20"/>
    </location>
</feature>
<protein>
    <recommendedName>
        <fullName evidence="3">MD-2-related lipid-recognition domain-containing protein</fullName>
    </recommendedName>
</protein>
<feature type="domain" description="MD-2-related lipid-recognition" evidence="3">
    <location>
        <begin position="32"/>
        <end position="186"/>
    </location>
</feature>
<dbReference type="SMART" id="SM00737">
    <property type="entry name" value="ML"/>
    <property type="match status" value="1"/>
</dbReference>
<proteinExistence type="predicted"/>
<dbReference type="GO" id="GO:0006689">
    <property type="term" value="P:ganglioside catabolic process"/>
    <property type="evidence" value="ECO:0007669"/>
    <property type="project" value="InterPro"/>
</dbReference>
<feature type="chain" id="PRO_5005584124" description="MD-2-related lipid-recognition domain-containing protein" evidence="2">
    <location>
        <begin position="21"/>
        <end position="199"/>
    </location>
</feature>
<dbReference type="PANTHER" id="PTHR17357">
    <property type="entry name" value="GM2 GANGLIOSIDE ACTIVATOR PROTEIN"/>
    <property type="match status" value="1"/>
</dbReference>
<dbReference type="Gene3D" id="2.70.220.10">
    <property type="entry name" value="Ganglioside GM2 activator"/>
    <property type="match status" value="1"/>
</dbReference>
<evidence type="ECO:0000256" key="1">
    <source>
        <dbReference type="ARBA" id="ARBA00022729"/>
    </source>
</evidence>
<dbReference type="PANTHER" id="PTHR17357:SF0">
    <property type="entry name" value="GANGLIOSIDE GM2 ACTIVATOR"/>
    <property type="match status" value="1"/>
</dbReference>
<keyword evidence="1 2" id="KW-0732">Signal</keyword>
<dbReference type="InterPro" id="IPR003172">
    <property type="entry name" value="ML_dom"/>
</dbReference>
<evidence type="ECO:0000256" key="2">
    <source>
        <dbReference type="SAM" id="SignalP"/>
    </source>
</evidence>
<dbReference type="InterPro" id="IPR028996">
    <property type="entry name" value="GM2-AP"/>
</dbReference>
<evidence type="ECO:0000259" key="3">
    <source>
        <dbReference type="SMART" id="SM00737"/>
    </source>
</evidence>
<dbReference type="KEGG" id="obi:106867699"/>
<reference evidence="4" key="1">
    <citation type="submission" date="2015-07" db="EMBL/GenBank/DDBJ databases">
        <title>MeaNS - Measles Nucleotide Surveillance Program.</title>
        <authorList>
            <person name="Tran T."/>
            <person name="Druce J."/>
        </authorList>
    </citation>
    <scope>NUCLEOTIDE SEQUENCE</scope>
    <source>
        <strain evidence="4">UCB-OBI-ISO-001</strain>
        <tissue evidence="4">Gonad</tissue>
    </source>
</reference>
<dbReference type="GO" id="GO:0005319">
    <property type="term" value="F:lipid transporter activity"/>
    <property type="evidence" value="ECO:0007669"/>
    <property type="project" value="TreeGrafter"/>
</dbReference>
<dbReference type="Pfam" id="PF02221">
    <property type="entry name" value="E1_DerP2_DerF2"/>
    <property type="match status" value="1"/>
</dbReference>
<dbReference type="STRING" id="37653.A0A0L8HZ14"/>
<dbReference type="SUPFAM" id="SSF63707">
    <property type="entry name" value="Ganglioside M2 (gm2) activator"/>
    <property type="match status" value="1"/>
</dbReference>
<organism evidence="4">
    <name type="scientific">Octopus bimaculoides</name>
    <name type="common">California two-spotted octopus</name>
    <dbReference type="NCBI Taxonomy" id="37653"/>
    <lineage>
        <taxon>Eukaryota</taxon>
        <taxon>Metazoa</taxon>
        <taxon>Spiralia</taxon>
        <taxon>Lophotrochozoa</taxon>
        <taxon>Mollusca</taxon>
        <taxon>Cephalopoda</taxon>
        <taxon>Coleoidea</taxon>
        <taxon>Octopodiformes</taxon>
        <taxon>Octopoda</taxon>
        <taxon>Incirrata</taxon>
        <taxon>Octopodidae</taxon>
        <taxon>Octopus</taxon>
    </lineage>
</organism>